<dbReference type="InterPro" id="IPR036855">
    <property type="entry name" value="Znf_CCCH_sf"/>
</dbReference>
<evidence type="ECO:0000313" key="7">
    <source>
        <dbReference type="EMBL" id="CCF73878.1"/>
    </source>
</evidence>
<keyword evidence="2" id="KW-0677">Repeat</keyword>
<protein>
    <recommendedName>
        <fullName evidence="6">C3H1-type domain-containing protein</fullName>
    </recommendedName>
</protein>
<evidence type="ECO:0000256" key="2">
    <source>
        <dbReference type="ARBA" id="ARBA00022737"/>
    </source>
</evidence>
<dbReference type="SMART" id="SM00356">
    <property type="entry name" value="ZnF_C3H1"/>
    <property type="match status" value="3"/>
</dbReference>
<evidence type="ECO:0000259" key="6">
    <source>
        <dbReference type="PROSITE" id="PS50103"/>
    </source>
</evidence>
<dbReference type="InterPro" id="IPR045124">
    <property type="entry name" value="Su(sable)-like"/>
</dbReference>
<evidence type="ECO:0000256" key="1">
    <source>
        <dbReference type="ARBA" id="ARBA00022723"/>
    </source>
</evidence>
<dbReference type="PANTHER" id="PTHR13119:SF12">
    <property type="entry name" value="PROTEIN SUPPRESSOR OF SABLE"/>
    <property type="match status" value="1"/>
</dbReference>
<keyword evidence="4 5" id="KW-0862">Zinc</keyword>
<evidence type="ECO:0000313" key="8">
    <source>
        <dbReference type="Proteomes" id="UP000002899"/>
    </source>
</evidence>
<proteinExistence type="predicted"/>
<dbReference type="GO" id="GO:0045892">
    <property type="term" value="P:negative regulation of DNA-templated transcription"/>
    <property type="evidence" value="ECO:0007669"/>
    <property type="project" value="InterPro"/>
</dbReference>
<dbReference type="Proteomes" id="UP000002899">
    <property type="component" value="Chromosome II"/>
</dbReference>
<name>I7I8Y1_BABMR</name>
<evidence type="ECO:0000256" key="4">
    <source>
        <dbReference type="ARBA" id="ARBA00022833"/>
    </source>
</evidence>
<feature type="domain" description="C3H1-type" evidence="6">
    <location>
        <begin position="128"/>
        <end position="158"/>
    </location>
</feature>
<dbReference type="SUPFAM" id="SSF90229">
    <property type="entry name" value="CCCH zinc finger"/>
    <property type="match status" value="1"/>
</dbReference>
<dbReference type="GO" id="GO:0008270">
    <property type="term" value="F:zinc ion binding"/>
    <property type="evidence" value="ECO:0007669"/>
    <property type="project" value="UniProtKB-KW"/>
</dbReference>
<gene>
    <name evidence="7" type="ORF">BMR1_02g03640</name>
</gene>
<feature type="zinc finger region" description="C3H1-type" evidence="5">
    <location>
        <begin position="128"/>
        <end position="158"/>
    </location>
</feature>
<keyword evidence="3 5" id="KW-0863">Zinc-finger</keyword>
<dbReference type="OMA" id="ECKYSHE"/>
<keyword evidence="8" id="KW-1185">Reference proteome</keyword>
<evidence type="ECO:0000256" key="3">
    <source>
        <dbReference type="ARBA" id="ARBA00022771"/>
    </source>
</evidence>
<reference evidence="7 8" key="2">
    <citation type="journal article" date="2013" name="PLoS ONE">
        <title>Whole genome mapping and re-organization of the nuclear and mitochondrial genomes of Babesia microti isolates.</title>
        <authorList>
            <person name="Cornillot E."/>
            <person name="Dassouli A."/>
            <person name="Garg A."/>
            <person name="Pachikara N."/>
            <person name="Randazzo S."/>
            <person name="Depoix D."/>
            <person name="Carcy B."/>
            <person name="Delbecq S."/>
            <person name="Frutos R."/>
            <person name="Silva J.C."/>
            <person name="Sutton R."/>
            <person name="Krause P.J."/>
            <person name="Mamoun C.B."/>
        </authorList>
    </citation>
    <scope>NUCLEOTIDE SEQUENCE [LARGE SCALE GENOMIC DNA]</scope>
    <source>
        <strain evidence="7 8">RI</strain>
    </source>
</reference>
<dbReference type="Gene3D" id="4.10.1000.10">
    <property type="entry name" value="Zinc finger, CCCH-type"/>
    <property type="match status" value="1"/>
</dbReference>
<dbReference type="GO" id="GO:0003723">
    <property type="term" value="F:RNA binding"/>
    <property type="evidence" value="ECO:0007669"/>
    <property type="project" value="InterPro"/>
</dbReference>
<reference evidence="7 8" key="3">
    <citation type="journal article" date="2016" name="Sci. Rep.">
        <title>Genome-wide diversity and gene expression profiling of Babesia microti isolates identify polymorphic genes that mediate host-pathogen interactions.</title>
        <authorList>
            <person name="Silva J.C."/>
            <person name="Cornillot E."/>
            <person name="McCracken C."/>
            <person name="Usmani-Brown S."/>
            <person name="Dwivedi A."/>
            <person name="Ifeonu O.O."/>
            <person name="Crabtree J."/>
            <person name="Gotia H.T."/>
            <person name="Virji A.Z."/>
            <person name="Reynes C."/>
            <person name="Colinge J."/>
            <person name="Kumar V."/>
            <person name="Lawres L."/>
            <person name="Pazzi J.E."/>
            <person name="Pablo J.V."/>
            <person name="Hung C."/>
            <person name="Brancato J."/>
            <person name="Kumari P."/>
            <person name="Orvis J."/>
            <person name="Tretina K."/>
            <person name="Chibucos M."/>
            <person name="Ott S."/>
            <person name="Sadzewicz L."/>
            <person name="Sengamalay N."/>
            <person name="Shetty A.C."/>
            <person name="Su Q."/>
            <person name="Tallon L."/>
            <person name="Fraser C.M."/>
            <person name="Frutos R."/>
            <person name="Molina D.M."/>
            <person name="Krause P.J."/>
            <person name="Ben Mamoun C."/>
        </authorList>
    </citation>
    <scope>NUCLEOTIDE SEQUENCE [LARGE SCALE GENOMIC DNA]</scope>
    <source>
        <strain evidence="7 8">RI</strain>
    </source>
</reference>
<accession>I7I8Y1</accession>
<dbReference type="OrthoDB" id="411372at2759"/>
<dbReference type="AlphaFoldDB" id="I7I8Y1"/>
<organism evidence="7 8">
    <name type="scientific">Babesia microti (strain RI)</name>
    <dbReference type="NCBI Taxonomy" id="1133968"/>
    <lineage>
        <taxon>Eukaryota</taxon>
        <taxon>Sar</taxon>
        <taxon>Alveolata</taxon>
        <taxon>Apicomplexa</taxon>
        <taxon>Aconoidasida</taxon>
        <taxon>Piroplasmida</taxon>
        <taxon>Babesiidae</taxon>
        <taxon>Babesia</taxon>
    </lineage>
</organism>
<dbReference type="PROSITE" id="PS50103">
    <property type="entry name" value="ZF_C3H1"/>
    <property type="match status" value="2"/>
</dbReference>
<reference evidence="7 8" key="1">
    <citation type="journal article" date="2012" name="Nucleic Acids Res.">
        <title>Sequencing of the smallest Apicomplexan genome from the human pathogen Babesia microti.</title>
        <authorList>
            <person name="Cornillot E."/>
            <person name="Hadj-Kaddour K."/>
            <person name="Dassouli A."/>
            <person name="Noel B."/>
            <person name="Ranwez V."/>
            <person name="Vacherie B."/>
            <person name="Augagneur Y."/>
            <person name="Bres V."/>
            <person name="Duclos A."/>
            <person name="Randazzo S."/>
            <person name="Carcy B."/>
            <person name="Debierre-Grockiego F."/>
            <person name="Delbecq S."/>
            <person name="Moubri-Menage K."/>
            <person name="Shams-Eldin H."/>
            <person name="Usmani-Brown S."/>
            <person name="Bringaud F."/>
            <person name="Wincker P."/>
            <person name="Vivares C.P."/>
            <person name="Schwarz R.T."/>
            <person name="Schetters T.P."/>
            <person name="Krause P.J."/>
            <person name="Gorenflot A."/>
            <person name="Berry V."/>
            <person name="Barbe V."/>
            <person name="Ben Mamoun C."/>
        </authorList>
    </citation>
    <scope>NUCLEOTIDE SEQUENCE [LARGE SCALE GENOMIC DNA]</scope>
    <source>
        <strain evidence="7 8">RI</strain>
    </source>
</reference>
<dbReference type="GO" id="GO:0005634">
    <property type="term" value="C:nucleus"/>
    <property type="evidence" value="ECO:0007669"/>
    <property type="project" value="TreeGrafter"/>
</dbReference>
<dbReference type="EMBL" id="FO082872">
    <property type="protein sequence ID" value="CCF73878.1"/>
    <property type="molecule type" value="Genomic_DNA"/>
</dbReference>
<dbReference type="KEGG" id="bmic:BMR1_02g03640"/>
<feature type="domain" description="C3H1-type" evidence="6">
    <location>
        <begin position="96"/>
        <end position="124"/>
    </location>
</feature>
<dbReference type="VEuPathDB" id="PiroplasmaDB:BMR1_02g03640"/>
<sequence length="241" mass="27805">MISGSDINSLIYTRPLSNGDDIGFLTEALVSKEHYGSNSTSVTVKRKKRSAEAANRHRKRYLEILRRKEQLEANKPLSNHTYSEVVGNQLYLSDSQKKNLICKYYYRYASCIHGDNCAFSHDCTPLTSKNLKLCKFFLQGEGKCSKSAEECCYSHDPSLFLCRSNVINGTCMNIGRCKFKHLSQSNIDALDEAEKLRFCYNNKQFLLNLKNNMDTDKELNFPWYIRCVIQLDKRDMRTNSI</sequence>
<dbReference type="Pfam" id="PF00642">
    <property type="entry name" value="zf-CCCH"/>
    <property type="match status" value="1"/>
</dbReference>
<evidence type="ECO:0000256" key="5">
    <source>
        <dbReference type="PROSITE-ProRule" id="PRU00723"/>
    </source>
</evidence>
<dbReference type="RefSeq" id="XP_012648487.1">
    <property type="nucleotide sequence ID" value="XM_012793033.1"/>
</dbReference>
<feature type="zinc finger region" description="C3H1-type" evidence="5">
    <location>
        <begin position="96"/>
        <end position="124"/>
    </location>
</feature>
<keyword evidence="1 5" id="KW-0479">Metal-binding</keyword>
<dbReference type="PANTHER" id="PTHR13119">
    <property type="entry name" value="ZINC FINGER CCCH DOMAIN-CONTAINING PROTEI"/>
    <property type="match status" value="1"/>
</dbReference>
<dbReference type="InterPro" id="IPR000571">
    <property type="entry name" value="Znf_CCCH"/>
</dbReference>
<dbReference type="GeneID" id="24424509"/>